<keyword evidence="1" id="KW-0472">Membrane</keyword>
<gene>
    <name evidence="2" type="ORF">NCTC8622_03367</name>
</gene>
<protein>
    <submittedName>
        <fullName evidence="2">Uncharacterized protein</fullName>
    </submittedName>
</protein>
<reference evidence="2 3" key="1">
    <citation type="submission" date="2018-06" db="EMBL/GenBank/DDBJ databases">
        <authorList>
            <consortium name="Pathogen Informatics"/>
            <person name="Doyle S."/>
        </authorList>
    </citation>
    <scope>NUCLEOTIDE SEQUENCE [LARGE SCALE GENOMIC DNA]</scope>
    <source>
        <strain evidence="2 3">NCTC8622</strain>
    </source>
</reference>
<keyword evidence="1" id="KW-1133">Transmembrane helix</keyword>
<dbReference type="Proteomes" id="UP000254079">
    <property type="component" value="Unassembled WGS sequence"/>
</dbReference>
<evidence type="ECO:0000313" key="2">
    <source>
        <dbReference type="EMBL" id="STI84310.1"/>
    </source>
</evidence>
<evidence type="ECO:0000256" key="1">
    <source>
        <dbReference type="SAM" id="Phobius"/>
    </source>
</evidence>
<name>A0A376U581_ECOLX</name>
<proteinExistence type="predicted"/>
<sequence>MSEKPDDLLTPDEVCQKLVLHRKRYVSGILSIVIGLSWHQFVSVQK</sequence>
<feature type="transmembrane region" description="Helical" evidence="1">
    <location>
        <begin position="25"/>
        <end position="42"/>
    </location>
</feature>
<dbReference type="AlphaFoldDB" id="A0A376U581"/>
<accession>A0A376U581</accession>
<evidence type="ECO:0000313" key="3">
    <source>
        <dbReference type="Proteomes" id="UP000254079"/>
    </source>
</evidence>
<organism evidence="2 3">
    <name type="scientific">Escherichia coli</name>
    <dbReference type="NCBI Taxonomy" id="562"/>
    <lineage>
        <taxon>Bacteria</taxon>
        <taxon>Pseudomonadati</taxon>
        <taxon>Pseudomonadota</taxon>
        <taxon>Gammaproteobacteria</taxon>
        <taxon>Enterobacterales</taxon>
        <taxon>Enterobacteriaceae</taxon>
        <taxon>Escherichia</taxon>
    </lineage>
</organism>
<keyword evidence="1" id="KW-0812">Transmembrane</keyword>
<dbReference type="EMBL" id="UGCP01000002">
    <property type="protein sequence ID" value="STI84310.1"/>
    <property type="molecule type" value="Genomic_DNA"/>
</dbReference>